<dbReference type="InterPro" id="IPR000801">
    <property type="entry name" value="Esterase-like"/>
</dbReference>
<keyword evidence="1" id="KW-0547">Nucleotide-binding</keyword>
<dbReference type="GO" id="GO:0005524">
    <property type="term" value="F:ATP binding"/>
    <property type="evidence" value="ECO:0007669"/>
    <property type="project" value="UniProtKB-KW"/>
</dbReference>
<dbReference type="Gene3D" id="3.40.50.1820">
    <property type="entry name" value="alpha/beta hydrolase"/>
    <property type="match status" value="1"/>
</dbReference>
<dbReference type="Proteomes" id="UP000315343">
    <property type="component" value="Unassembled WGS sequence"/>
</dbReference>
<dbReference type="RefSeq" id="WP_170226142.1">
    <property type="nucleotide sequence ID" value="NZ_JAYFNS010000006.1"/>
</dbReference>
<dbReference type="InterPro" id="IPR050583">
    <property type="entry name" value="Mycobacterial_A85_antigen"/>
</dbReference>
<dbReference type="SUPFAM" id="SSF53474">
    <property type="entry name" value="alpha/beta-Hydrolases"/>
    <property type="match status" value="1"/>
</dbReference>
<accession>A0A562JB88</accession>
<reference evidence="1 2" key="1">
    <citation type="submission" date="2019-07" db="EMBL/GenBank/DDBJ databases">
        <title>Genomic Encyclopedia of Type Strains, Phase I: the one thousand microbial genomes (KMG-I) project.</title>
        <authorList>
            <person name="Kyrpides N."/>
        </authorList>
    </citation>
    <scope>NUCLEOTIDE SEQUENCE [LARGE SCALE GENOMIC DNA]</scope>
    <source>
        <strain evidence="1 2">DSM 13558</strain>
    </source>
</reference>
<sequence>MATLKCYYSSFNVGFPVPFTAIIPQKKHVVCAASPQIQKGSFKSSYPVLFLLHDETDSPTEWMKQTRLEKYANEKGIIIIMPEAKRSFYTEYEVRDKAGLHHDTEVTFLQTFTEGIWDEYIGHELVGYVREILPVSKKKEETFIGGVGMGGFGALKLGMKYSDVFGAVFSLSGLMDLQWAMDNIAEKKEQFETIFGSLKVSEGSYDDFPFIMKVNVSNGQMPRFYHSCAAENDMYSVSNKLLNHKAKEILTDYKYSEDNAVLDWDYLDSKIKDVLDWLI</sequence>
<evidence type="ECO:0000313" key="2">
    <source>
        <dbReference type="Proteomes" id="UP000315343"/>
    </source>
</evidence>
<protein>
    <submittedName>
        <fullName evidence="1">Putative lysine transport system ATP-binding protein</fullName>
    </submittedName>
</protein>
<keyword evidence="1" id="KW-0067">ATP-binding</keyword>
<dbReference type="PANTHER" id="PTHR48098">
    <property type="entry name" value="ENTEROCHELIN ESTERASE-RELATED"/>
    <property type="match status" value="1"/>
</dbReference>
<proteinExistence type="predicted"/>
<evidence type="ECO:0000313" key="1">
    <source>
        <dbReference type="EMBL" id="TWH80407.1"/>
    </source>
</evidence>
<dbReference type="EMBL" id="VLKH01000004">
    <property type="protein sequence ID" value="TWH80407.1"/>
    <property type="molecule type" value="Genomic_DNA"/>
</dbReference>
<name>A0A562JB88_9FIRM</name>
<dbReference type="InterPro" id="IPR029058">
    <property type="entry name" value="AB_hydrolase_fold"/>
</dbReference>
<dbReference type="Pfam" id="PF00756">
    <property type="entry name" value="Esterase"/>
    <property type="match status" value="1"/>
</dbReference>
<gene>
    <name evidence="1" type="ORF">LY60_01669</name>
</gene>
<dbReference type="PANTHER" id="PTHR48098:SF1">
    <property type="entry name" value="DIACYLGLYCEROL ACYLTRANSFERASE_MYCOLYLTRANSFERASE AG85A"/>
    <property type="match status" value="1"/>
</dbReference>
<dbReference type="AlphaFoldDB" id="A0A562JB88"/>
<organism evidence="1 2">
    <name type="scientific">Sedimentibacter saalensis</name>
    <dbReference type="NCBI Taxonomy" id="130788"/>
    <lineage>
        <taxon>Bacteria</taxon>
        <taxon>Bacillati</taxon>
        <taxon>Bacillota</taxon>
        <taxon>Tissierellia</taxon>
        <taxon>Sedimentibacter</taxon>
    </lineage>
</organism>
<dbReference type="GO" id="GO:0016747">
    <property type="term" value="F:acyltransferase activity, transferring groups other than amino-acyl groups"/>
    <property type="evidence" value="ECO:0007669"/>
    <property type="project" value="TreeGrafter"/>
</dbReference>
<keyword evidence="2" id="KW-1185">Reference proteome</keyword>
<comment type="caution">
    <text evidence="1">The sequence shown here is derived from an EMBL/GenBank/DDBJ whole genome shotgun (WGS) entry which is preliminary data.</text>
</comment>